<dbReference type="KEGG" id="cpra:CPter91_3978"/>
<accession>A0A127Q8A3</accession>
<sequence length="441" mass="50130">MIIIIYSETNSGTIASNLGLPEYSYYFVLKEFRPVLEQLGIVVTVTDPAREVDDIYRSAAAHGESCVFLSFSPPHKTVVGLACPTIPVFAWEFSTLPNEVWFGEPRHDWRYVFDKVGSAITHSVFTADSVRRAMTPEFPVASIPAPVWDRFSTLREKLSIANYPDGVDLQVEGTVIDSRTVDLSPYSVPQRRFPKPNLVRPPALARREPAKVHIDGVVYTSVFNPYDGRKNWYDMISAFCWTFRDTADATLVLKLTHHDVRIGIDNLLENVYKLTPFKCRILLIHGYLSDADYEKLVSATTYVLNTSHGEGQCLPLMEFMSCGKPAIAPVNTAMADYIDRDNAFVLDSSTEPSHWPHDPRQAYRTLRYRIDWGTLLTAYKDSYRVAKQDPQRYWQMADHAVLSLQQHCSRAVVKQRLDSFLSDRIARHRLDIGNTTEKVIA</sequence>
<dbReference type="Gene3D" id="3.40.50.2000">
    <property type="entry name" value="Glycogen Phosphorylase B"/>
    <property type="match status" value="1"/>
</dbReference>
<evidence type="ECO:0000313" key="2">
    <source>
        <dbReference type="Proteomes" id="UP000074561"/>
    </source>
</evidence>
<name>A0A127Q8A3_9BURK</name>
<dbReference type="RefSeq" id="WP_061942703.1">
    <property type="nucleotide sequence ID" value="NZ_CP013234.1"/>
</dbReference>
<dbReference type="OrthoDB" id="570545at2"/>
<organism evidence="1 2">
    <name type="scientific">Collimonas pratensis</name>
    <dbReference type="NCBI Taxonomy" id="279113"/>
    <lineage>
        <taxon>Bacteria</taxon>
        <taxon>Pseudomonadati</taxon>
        <taxon>Pseudomonadota</taxon>
        <taxon>Betaproteobacteria</taxon>
        <taxon>Burkholderiales</taxon>
        <taxon>Oxalobacteraceae</taxon>
        <taxon>Collimonas</taxon>
    </lineage>
</organism>
<proteinExistence type="predicted"/>
<protein>
    <submittedName>
        <fullName evidence="1">Glycosyl transferases group 1 family protein</fullName>
    </submittedName>
</protein>
<dbReference type="PANTHER" id="PTHR46656">
    <property type="entry name" value="PUTATIVE-RELATED"/>
    <property type="match status" value="1"/>
</dbReference>
<dbReference type="Proteomes" id="UP000074561">
    <property type="component" value="Chromosome"/>
</dbReference>
<reference evidence="1 2" key="1">
    <citation type="submission" date="2015-11" db="EMBL/GenBank/DDBJ databases">
        <title>Exploring the genomic traits of fungus-feeding bacterial genus Collimonas.</title>
        <authorList>
            <person name="Song C."/>
            <person name="Schmidt R."/>
            <person name="de Jager V."/>
            <person name="Krzyzanowska D."/>
            <person name="Jongedijk E."/>
            <person name="Cankar K."/>
            <person name="Beekwilder J."/>
            <person name="van Veen A."/>
            <person name="de Boer W."/>
            <person name="van Veen J.A."/>
            <person name="Garbeva P."/>
        </authorList>
    </citation>
    <scope>NUCLEOTIDE SEQUENCE [LARGE SCALE GENOMIC DNA]</scope>
    <source>
        <strain evidence="1 2">Ter91</strain>
    </source>
</reference>
<dbReference type="SUPFAM" id="SSF53756">
    <property type="entry name" value="UDP-Glycosyltransferase/glycogen phosphorylase"/>
    <property type="match status" value="1"/>
</dbReference>
<dbReference type="STRING" id="279113.CPter91_3978"/>
<gene>
    <name evidence="1" type="ORF">CPter91_3978</name>
</gene>
<dbReference type="PANTHER" id="PTHR46656:SF3">
    <property type="entry name" value="PUTATIVE-RELATED"/>
    <property type="match status" value="1"/>
</dbReference>
<dbReference type="GO" id="GO:0016740">
    <property type="term" value="F:transferase activity"/>
    <property type="evidence" value="ECO:0007669"/>
    <property type="project" value="UniProtKB-KW"/>
</dbReference>
<evidence type="ECO:0000313" key="1">
    <source>
        <dbReference type="EMBL" id="AMP06299.1"/>
    </source>
</evidence>
<dbReference type="PATRIC" id="fig|279113.9.peg.3946"/>
<dbReference type="EMBL" id="CP013234">
    <property type="protein sequence ID" value="AMP06299.1"/>
    <property type="molecule type" value="Genomic_DNA"/>
</dbReference>
<keyword evidence="1" id="KW-0808">Transferase</keyword>
<dbReference type="AlphaFoldDB" id="A0A127Q8A3"/>